<feature type="region of interest" description="Disordered" evidence="2">
    <location>
        <begin position="94"/>
        <end position="263"/>
    </location>
</feature>
<feature type="compositionally biased region" description="Low complexity" evidence="2">
    <location>
        <begin position="141"/>
        <end position="170"/>
    </location>
</feature>
<proteinExistence type="predicted"/>
<feature type="coiled-coil region" evidence="1">
    <location>
        <begin position="290"/>
        <end position="324"/>
    </location>
</feature>
<dbReference type="OrthoDB" id="5622044at2"/>
<evidence type="ECO:0000256" key="2">
    <source>
        <dbReference type="SAM" id="MobiDB-lite"/>
    </source>
</evidence>
<sequence>MLNDRDDKYEGQEESEYHFSDEDVSYEVETETPKPVAAVEQKESIFNRLTRSKRMLISMVVFLVLIFVVYKMVTPTTIPTPSTDITPVRTVAERPSMAQQQPGAQAGAPSIQPPSLIPPTQQTAAALPPAQQPAGPPPAQASPAQQPAMVPPAVTVQPPAMQQQPMPTQVIPSQPTQPADSMMAAQQPGQQPQPASTPIPSQAMPPQQMAQQPISPQPIPPQQTMPTAPMQQAVSPTSGMAAPDAGMAQPAITPPLESQVPGGASAQMAAVASESNRLMNQFQADYAQKLNDYAAQNKAMQDQLQALNSRLAGMESQMTQLIQALTRGQGQGAGAAAPAQAQPQAAEPKIAYNVQAIIPGRAWLRSDSGETLTVAEGDLIKGVGRVTKIDPYDGVVEINTGNRVVSLSYGNGG</sequence>
<dbReference type="AlphaFoldDB" id="A0A370GY85"/>
<feature type="compositionally biased region" description="Basic and acidic residues" evidence="2">
    <location>
        <begin position="1"/>
        <end position="21"/>
    </location>
</feature>
<protein>
    <submittedName>
        <fullName evidence="4">Uncharacterized protein</fullName>
    </submittedName>
</protein>
<evidence type="ECO:0000256" key="1">
    <source>
        <dbReference type="SAM" id="Coils"/>
    </source>
</evidence>
<feature type="compositionally biased region" description="Low complexity" evidence="2">
    <location>
        <begin position="184"/>
        <end position="214"/>
    </location>
</feature>
<name>A0A370GY85_9COXI</name>
<gene>
    <name evidence="4" type="ORF">C8D86_10245</name>
</gene>
<keyword evidence="3" id="KW-0472">Membrane</keyword>
<reference evidence="4 5" key="1">
    <citation type="submission" date="2018-07" db="EMBL/GenBank/DDBJ databases">
        <title>Genomic Encyclopedia of Type Strains, Phase IV (KMG-IV): sequencing the most valuable type-strain genomes for metagenomic binning, comparative biology and taxonomic classification.</title>
        <authorList>
            <person name="Goeker M."/>
        </authorList>
    </citation>
    <scope>NUCLEOTIDE SEQUENCE [LARGE SCALE GENOMIC DNA]</scope>
    <source>
        <strain evidence="4 5">DSM 16500</strain>
    </source>
</reference>
<comment type="caution">
    <text evidence="4">The sequence shown here is derived from an EMBL/GenBank/DDBJ whole genome shotgun (WGS) entry which is preliminary data.</text>
</comment>
<feature type="compositionally biased region" description="Low complexity" evidence="2">
    <location>
        <begin position="95"/>
        <end position="110"/>
    </location>
</feature>
<feature type="region of interest" description="Disordered" evidence="2">
    <location>
        <begin position="1"/>
        <end position="25"/>
    </location>
</feature>
<evidence type="ECO:0000313" key="4">
    <source>
        <dbReference type="EMBL" id="RDI48617.1"/>
    </source>
</evidence>
<organism evidence="4 5">
    <name type="scientific">Aquicella lusitana</name>
    <dbReference type="NCBI Taxonomy" id="254246"/>
    <lineage>
        <taxon>Bacteria</taxon>
        <taxon>Pseudomonadati</taxon>
        <taxon>Pseudomonadota</taxon>
        <taxon>Gammaproteobacteria</taxon>
        <taxon>Legionellales</taxon>
        <taxon>Coxiellaceae</taxon>
        <taxon>Aquicella</taxon>
    </lineage>
</organism>
<dbReference type="Proteomes" id="UP000254720">
    <property type="component" value="Unassembled WGS sequence"/>
</dbReference>
<feature type="compositionally biased region" description="Low complexity" evidence="2">
    <location>
        <begin position="118"/>
        <end position="129"/>
    </location>
</feature>
<feature type="compositionally biased region" description="Low complexity" evidence="2">
    <location>
        <begin position="224"/>
        <end position="233"/>
    </location>
</feature>
<accession>A0A370GY85</accession>
<keyword evidence="5" id="KW-1185">Reference proteome</keyword>
<feature type="compositionally biased region" description="Pro residues" evidence="2">
    <location>
        <begin position="130"/>
        <end position="140"/>
    </location>
</feature>
<dbReference type="EMBL" id="QQAX01000002">
    <property type="protein sequence ID" value="RDI48617.1"/>
    <property type="molecule type" value="Genomic_DNA"/>
</dbReference>
<feature type="transmembrane region" description="Helical" evidence="3">
    <location>
        <begin position="55"/>
        <end position="73"/>
    </location>
</feature>
<keyword evidence="3" id="KW-1133">Transmembrane helix</keyword>
<evidence type="ECO:0000256" key="3">
    <source>
        <dbReference type="SAM" id="Phobius"/>
    </source>
</evidence>
<dbReference type="RefSeq" id="WP_114833424.1">
    <property type="nucleotide sequence ID" value="NZ_LR699114.1"/>
</dbReference>
<keyword evidence="1" id="KW-0175">Coiled coil</keyword>
<evidence type="ECO:0000313" key="5">
    <source>
        <dbReference type="Proteomes" id="UP000254720"/>
    </source>
</evidence>
<keyword evidence="3" id="KW-0812">Transmembrane</keyword>